<dbReference type="PROSITE" id="PS50228">
    <property type="entry name" value="SUEL_LECTIN"/>
    <property type="match status" value="1"/>
</dbReference>
<dbReference type="Pfam" id="PF02140">
    <property type="entry name" value="SUEL_Lectin"/>
    <property type="match status" value="1"/>
</dbReference>
<evidence type="ECO:0000259" key="3">
    <source>
        <dbReference type="PROSITE" id="PS50228"/>
    </source>
</evidence>
<dbReference type="GO" id="GO:0005975">
    <property type="term" value="P:carbohydrate metabolic process"/>
    <property type="evidence" value="ECO:0007669"/>
    <property type="project" value="InterPro"/>
</dbReference>
<dbReference type="AlphaFoldDB" id="I3S2S8"/>
<evidence type="ECO:0000256" key="1">
    <source>
        <dbReference type="ARBA" id="ARBA00022801"/>
    </source>
</evidence>
<reference evidence="4" key="1">
    <citation type="submission" date="2012-05" db="EMBL/GenBank/DDBJ databases">
        <authorList>
            <person name="Krishnakumar V."/>
            <person name="Cheung F."/>
            <person name="Xiao Y."/>
            <person name="Chan A."/>
            <person name="Moskal W.A."/>
            <person name="Town C.D."/>
        </authorList>
    </citation>
    <scope>NUCLEOTIDE SEQUENCE</scope>
</reference>
<dbReference type="SUPFAM" id="SSF49785">
    <property type="entry name" value="Galactose-binding domain-like"/>
    <property type="match status" value="1"/>
</dbReference>
<dbReference type="EMBL" id="BT134775">
    <property type="protein sequence ID" value="AFK34570.1"/>
    <property type="molecule type" value="mRNA"/>
</dbReference>
<proteinExistence type="evidence at transcript level"/>
<accession>I3S2S8</accession>
<dbReference type="PANTHER" id="PTHR23421">
    <property type="entry name" value="BETA-GALACTOSIDASE RELATED"/>
    <property type="match status" value="1"/>
</dbReference>
<name>I3S2S8_LOTJA</name>
<dbReference type="InterPro" id="IPR000922">
    <property type="entry name" value="Lectin_gal-bd_dom"/>
</dbReference>
<dbReference type="InterPro" id="IPR048913">
    <property type="entry name" value="BetaGal_gal-bd"/>
</dbReference>
<dbReference type="Pfam" id="PF21467">
    <property type="entry name" value="BetaGal_gal-bd"/>
    <property type="match status" value="1"/>
</dbReference>
<dbReference type="InterPro" id="IPR043159">
    <property type="entry name" value="Lectin_gal-bd_sf"/>
</dbReference>
<organism evidence="4">
    <name type="scientific">Lotus japonicus</name>
    <name type="common">Lotus corniculatus var. japonicus</name>
    <dbReference type="NCBI Taxonomy" id="34305"/>
    <lineage>
        <taxon>Eukaryota</taxon>
        <taxon>Viridiplantae</taxon>
        <taxon>Streptophyta</taxon>
        <taxon>Embryophyta</taxon>
        <taxon>Tracheophyta</taxon>
        <taxon>Spermatophyta</taxon>
        <taxon>Magnoliopsida</taxon>
        <taxon>eudicotyledons</taxon>
        <taxon>Gunneridae</taxon>
        <taxon>Pentapetalae</taxon>
        <taxon>rosids</taxon>
        <taxon>fabids</taxon>
        <taxon>Fabales</taxon>
        <taxon>Fabaceae</taxon>
        <taxon>Papilionoideae</taxon>
        <taxon>50 kb inversion clade</taxon>
        <taxon>NPAAA clade</taxon>
        <taxon>Hologalegina</taxon>
        <taxon>robinioid clade</taxon>
        <taxon>Loteae</taxon>
        <taxon>Lotus</taxon>
    </lineage>
</organism>
<evidence type="ECO:0000256" key="2">
    <source>
        <dbReference type="ARBA" id="ARBA00023295"/>
    </source>
</evidence>
<dbReference type="Gene3D" id="2.60.120.740">
    <property type="match status" value="1"/>
</dbReference>
<evidence type="ECO:0000313" key="4">
    <source>
        <dbReference type="EMBL" id="AFK34570.1"/>
    </source>
</evidence>
<dbReference type="InterPro" id="IPR001944">
    <property type="entry name" value="Glycoside_Hdrlase_35"/>
</dbReference>
<keyword evidence="2" id="KW-0326">Glycosidase</keyword>
<protein>
    <recommendedName>
        <fullName evidence="3">SUEL-type lectin domain-containing protein</fullName>
    </recommendedName>
</protein>
<dbReference type="InterPro" id="IPR008979">
    <property type="entry name" value="Galactose-bd-like_sf"/>
</dbReference>
<keyword evidence="1" id="KW-0378">Hydrolase</keyword>
<dbReference type="GO" id="GO:0004565">
    <property type="term" value="F:beta-galactosidase activity"/>
    <property type="evidence" value="ECO:0007669"/>
    <property type="project" value="UniProtKB-ARBA"/>
</dbReference>
<feature type="domain" description="SUEL-type lectin" evidence="3">
    <location>
        <begin position="104"/>
        <end position="188"/>
    </location>
</feature>
<dbReference type="Gene3D" id="2.60.120.260">
    <property type="entry name" value="Galactose-binding domain-like"/>
    <property type="match status" value="1"/>
</dbReference>
<dbReference type="CDD" id="cd22842">
    <property type="entry name" value="Gal_Rha_Lectin_BGal"/>
    <property type="match status" value="1"/>
</dbReference>
<dbReference type="GO" id="GO:0030246">
    <property type="term" value="F:carbohydrate binding"/>
    <property type="evidence" value="ECO:0007669"/>
    <property type="project" value="InterPro"/>
</dbReference>
<sequence>MTGMGKGMIWVNGRSIGRHWVSFLSPLGLPTQAEYHIPRAYLNPKDNLLVILEEDQGTPEKIEIMNVNRDTVCSIIEESDPPNVNSWVSSHGQFRPRVSNVATQASLSCGSGKKIVAVEFASFGNPSGSCGKLVLGDCNAAATQQIVEQQCLGKGSCNVDLNRATFIKNGKDACPGLVKKLAIQVKCSY</sequence>